<protein>
    <submittedName>
        <fullName evidence="1">Uncharacterized protein</fullName>
    </submittedName>
</protein>
<evidence type="ECO:0000313" key="1">
    <source>
        <dbReference type="EMBL" id="KAJ8058512.1"/>
    </source>
</evidence>
<reference evidence="1" key="1">
    <citation type="submission" date="2022-11" db="EMBL/GenBank/DDBJ databases">
        <title>Genome Resource of Sclerotinia nivalis Strain SnTB1, a Plant Pathogen Isolated from American Ginseng.</title>
        <authorList>
            <person name="Fan S."/>
        </authorList>
    </citation>
    <scope>NUCLEOTIDE SEQUENCE</scope>
    <source>
        <strain evidence="1">SnTB1</strain>
    </source>
</reference>
<dbReference type="Proteomes" id="UP001152300">
    <property type="component" value="Unassembled WGS sequence"/>
</dbReference>
<comment type="caution">
    <text evidence="1">The sequence shown here is derived from an EMBL/GenBank/DDBJ whole genome shotgun (WGS) entry which is preliminary data.</text>
</comment>
<dbReference type="AlphaFoldDB" id="A0A9X0A9K0"/>
<sequence>MAFCREPLVSLLSSVYEKSDSGCSRAALAFAALSAASFPATSLCPGTHRMRIVLCLQLDASLRKDMKISYEESVELERSCIATSMLSKQIQMFGAILASDKAIAALKPSNTTSASVSYTSLRLPIAKLTSQSLHPSKYPTTPHPVFPFVCFDPSMKTTMSSRRSKL</sequence>
<proteinExistence type="predicted"/>
<organism evidence="1 2">
    <name type="scientific">Sclerotinia nivalis</name>
    <dbReference type="NCBI Taxonomy" id="352851"/>
    <lineage>
        <taxon>Eukaryota</taxon>
        <taxon>Fungi</taxon>
        <taxon>Dikarya</taxon>
        <taxon>Ascomycota</taxon>
        <taxon>Pezizomycotina</taxon>
        <taxon>Leotiomycetes</taxon>
        <taxon>Helotiales</taxon>
        <taxon>Sclerotiniaceae</taxon>
        <taxon>Sclerotinia</taxon>
    </lineage>
</organism>
<accession>A0A9X0A9K0</accession>
<evidence type="ECO:0000313" key="2">
    <source>
        <dbReference type="Proteomes" id="UP001152300"/>
    </source>
</evidence>
<gene>
    <name evidence="1" type="ORF">OCU04_012696</name>
</gene>
<keyword evidence="2" id="KW-1185">Reference proteome</keyword>
<dbReference type="EMBL" id="JAPEIS010000016">
    <property type="protein sequence ID" value="KAJ8058512.1"/>
    <property type="molecule type" value="Genomic_DNA"/>
</dbReference>
<name>A0A9X0A9K0_9HELO</name>